<gene>
    <name evidence="2" type="ORF">B296_00049467</name>
</gene>
<dbReference type="EMBL" id="AMZH03020735">
    <property type="protein sequence ID" value="RRT38887.1"/>
    <property type="molecule type" value="Genomic_DNA"/>
</dbReference>
<evidence type="ECO:0000313" key="3">
    <source>
        <dbReference type="Proteomes" id="UP000287651"/>
    </source>
</evidence>
<feature type="compositionally biased region" description="Basic and acidic residues" evidence="1">
    <location>
        <begin position="78"/>
        <end position="94"/>
    </location>
</feature>
<sequence>MCSRRVLAEAGFQYFDIYEKSKTDHRQDDKVLLHVTKRKLPGNLAVFNAGDGVESSHVFLNRYDLWTLPKLFNPRTRQPPETRERKENKDGRSNTKCLYDRVKSVCLTRGWTSSPKKATALLFTSNRFDLVFEPVSVVHPTASTQELRHLSVDYIFLLPAQRNSATRTLHLSRRKRKKKNTPSLRRSVIRHRCSTTDLRSSGHAFFLGCKSETRKKLYLLRDMEAITPDEW</sequence>
<comment type="caution">
    <text evidence="2">The sequence shown here is derived from an EMBL/GenBank/DDBJ whole genome shotgun (WGS) entry which is preliminary data.</text>
</comment>
<protein>
    <submittedName>
        <fullName evidence="2">Uncharacterized protein</fullName>
    </submittedName>
</protein>
<organism evidence="2 3">
    <name type="scientific">Ensete ventricosum</name>
    <name type="common">Abyssinian banana</name>
    <name type="synonym">Musa ensete</name>
    <dbReference type="NCBI Taxonomy" id="4639"/>
    <lineage>
        <taxon>Eukaryota</taxon>
        <taxon>Viridiplantae</taxon>
        <taxon>Streptophyta</taxon>
        <taxon>Embryophyta</taxon>
        <taxon>Tracheophyta</taxon>
        <taxon>Spermatophyta</taxon>
        <taxon>Magnoliopsida</taxon>
        <taxon>Liliopsida</taxon>
        <taxon>Zingiberales</taxon>
        <taxon>Musaceae</taxon>
        <taxon>Ensete</taxon>
    </lineage>
</organism>
<evidence type="ECO:0000313" key="2">
    <source>
        <dbReference type="EMBL" id="RRT38887.1"/>
    </source>
</evidence>
<proteinExistence type="predicted"/>
<dbReference type="AlphaFoldDB" id="A0A426XHA7"/>
<evidence type="ECO:0000256" key="1">
    <source>
        <dbReference type="SAM" id="MobiDB-lite"/>
    </source>
</evidence>
<accession>A0A426XHA7</accession>
<reference evidence="2 3" key="1">
    <citation type="journal article" date="2014" name="Agronomy (Basel)">
        <title>A Draft Genome Sequence for Ensete ventricosum, the Drought-Tolerant Tree Against Hunger.</title>
        <authorList>
            <person name="Harrison J."/>
            <person name="Moore K.A."/>
            <person name="Paszkiewicz K."/>
            <person name="Jones T."/>
            <person name="Grant M."/>
            <person name="Ambacheew D."/>
            <person name="Muzemil S."/>
            <person name="Studholme D.J."/>
        </authorList>
    </citation>
    <scope>NUCLEOTIDE SEQUENCE [LARGE SCALE GENOMIC DNA]</scope>
</reference>
<feature type="region of interest" description="Disordered" evidence="1">
    <location>
        <begin position="74"/>
        <end position="94"/>
    </location>
</feature>
<name>A0A426XHA7_ENSVE</name>
<dbReference type="Proteomes" id="UP000287651">
    <property type="component" value="Unassembled WGS sequence"/>
</dbReference>